<organism evidence="2 3">
    <name type="scientific">Aphanocapsa feldmannii 277cV</name>
    <dbReference type="NCBI Taxonomy" id="2507553"/>
    <lineage>
        <taxon>Bacteria</taxon>
        <taxon>Bacillati</taxon>
        <taxon>Cyanobacteriota</taxon>
        <taxon>Cyanophyceae</taxon>
        <taxon>Oscillatoriophycideae</taxon>
        <taxon>Chroococcales</taxon>
        <taxon>Microcystaceae</taxon>
        <taxon>Aphanocapsa</taxon>
    </lineage>
</organism>
<protein>
    <submittedName>
        <fullName evidence="2">Uncharacterized protein</fullName>
    </submittedName>
</protein>
<name>A0A524RM74_9CHRO</name>
<evidence type="ECO:0000313" key="2">
    <source>
        <dbReference type="EMBL" id="TGG91413.1"/>
    </source>
</evidence>
<dbReference type="AlphaFoldDB" id="A0A524RM74"/>
<reference evidence="2 3" key="1">
    <citation type="journal article" date="2019" name="mSystems">
        <title>Life at home and on the roam: Genomic adaptions reflect the dual lifestyle of an intracellular, facultative symbiont.</title>
        <authorList>
            <person name="Burgsdorf I."/>
        </authorList>
    </citation>
    <scope>NUCLEOTIDE SEQUENCE [LARGE SCALE GENOMIC DNA]</scope>
    <source>
        <strain evidence="2">277cV</strain>
    </source>
</reference>
<feature type="region of interest" description="Disordered" evidence="1">
    <location>
        <begin position="37"/>
        <end position="72"/>
    </location>
</feature>
<dbReference type="Proteomes" id="UP000317990">
    <property type="component" value="Unassembled WGS sequence"/>
</dbReference>
<evidence type="ECO:0000313" key="3">
    <source>
        <dbReference type="Proteomes" id="UP000317990"/>
    </source>
</evidence>
<comment type="caution">
    <text evidence="2">The sequence shown here is derived from an EMBL/GenBank/DDBJ whole genome shotgun (WGS) entry which is preliminary data.</text>
</comment>
<evidence type="ECO:0000256" key="1">
    <source>
        <dbReference type="SAM" id="MobiDB-lite"/>
    </source>
</evidence>
<proteinExistence type="predicted"/>
<accession>A0A524RM74</accession>
<gene>
    <name evidence="2" type="ORF">ERJ67_08000</name>
</gene>
<feature type="compositionally biased region" description="Basic and acidic residues" evidence="1">
    <location>
        <begin position="49"/>
        <end position="72"/>
    </location>
</feature>
<dbReference type="EMBL" id="SRMO01000078">
    <property type="protein sequence ID" value="TGG91413.1"/>
    <property type="molecule type" value="Genomic_DNA"/>
</dbReference>
<sequence length="72" mass="8002">MALMTTFPEAIEQAKLDQFIAEYKDKAGDPAEIAEHVPATNGACSWKPAEPDQARDSQRDNGRERQQAEETP</sequence>